<protein>
    <submittedName>
        <fullName evidence="1">Uncharacterized protein</fullName>
    </submittedName>
</protein>
<reference evidence="1" key="1">
    <citation type="submission" date="2021-01" db="EMBL/GenBank/DDBJ databases">
        <authorList>
            <person name="Corre E."/>
            <person name="Pelletier E."/>
            <person name="Niang G."/>
            <person name="Scheremetjew M."/>
            <person name="Finn R."/>
            <person name="Kale V."/>
            <person name="Holt S."/>
            <person name="Cochrane G."/>
            <person name="Meng A."/>
            <person name="Brown T."/>
            <person name="Cohen L."/>
        </authorList>
    </citation>
    <scope>NUCLEOTIDE SEQUENCE</scope>
    <source>
        <strain evidence="1">Grunow 1884</strain>
    </source>
</reference>
<sequence>MVAGEGEDWSARRCPLPNKNKALDPADVVAGYRPLKATAIKGKKMDTVRHVHVVTITRKCARGVGSFWGILPGRVPHFRREYSVTVTEGLLDKTPLVTSDKVYRPMTLGGWPVRCEDGLWDGNDNEKEAKARELISVDLAAAASHLPPKAQELLREGTSIWINRSQKYGPKRSPVTGRGCCFHPDSEWLVENGMSAKKEGGVEIYRASEYPNDRDLWGPGGVMLHELSHAFHKKHTPGGFENKDVKRCFDRAMERGLYDRVRVHGRQGPECRAYACQDPMEYFAELSVAFLGGLDKDVEHNKWFPFNREQLQKHDPDAFKMMKKLWGVDDEAC</sequence>
<dbReference type="InterPro" id="IPR024079">
    <property type="entry name" value="MetalloPept_cat_dom_sf"/>
</dbReference>
<evidence type="ECO:0000313" key="1">
    <source>
        <dbReference type="EMBL" id="CAD9340046.1"/>
    </source>
</evidence>
<dbReference type="AlphaFoldDB" id="A0A7S2EJE6"/>
<dbReference type="Gene3D" id="3.40.390.10">
    <property type="entry name" value="Collagenase (Catalytic Domain)"/>
    <property type="match status" value="1"/>
</dbReference>
<proteinExistence type="predicted"/>
<name>A0A7S2EJE6_TRICV</name>
<dbReference type="EMBL" id="HBGO01018232">
    <property type="protein sequence ID" value="CAD9340046.1"/>
    <property type="molecule type" value="Transcribed_RNA"/>
</dbReference>
<organism evidence="1">
    <name type="scientific">Trieres chinensis</name>
    <name type="common">Marine centric diatom</name>
    <name type="synonym">Odontella sinensis</name>
    <dbReference type="NCBI Taxonomy" id="1514140"/>
    <lineage>
        <taxon>Eukaryota</taxon>
        <taxon>Sar</taxon>
        <taxon>Stramenopiles</taxon>
        <taxon>Ochrophyta</taxon>
        <taxon>Bacillariophyta</taxon>
        <taxon>Mediophyceae</taxon>
        <taxon>Biddulphiophycidae</taxon>
        <taxon>Eupodiscales</taxon>
        <taxon>Parodontellaceae</taxon>
        <taxon>Trieres</taxon>
    </lineage>
</organism>
<dbReference type="SUPFAM" id="SSF55486">
    <property type="entry name" value="Metalloproteases ('zincins'), catalytic domain"/>
    <property type="match status" value="1"/>
</dbReference>
<gene>
    <name evidence="1" type="ORF">OSIN01602_LOCUS10455</name>
</gene>
<accession>A0A7S2EJE6</accession>
<dbReference type="GO" id="GO:0008237">
    <property type="term" value="F:metallopeptidase activity"/>
    <property type="evidence" value="ECO:0007669"/>
    <property type="project" value="InterPro"/>
</dbReference>